<organism evidence="4 5">
    <name type="scientific">Plectosphaerella plurivora</name>
    <dbReference type="NCBI Taxonomy" id="936078"/>
    <lineage>
        <taxon>Eukaryota</taxon>
        <taxon>Fungi</taxon>
        <taxon>Dikarya</taxon>
        <taxon>Ascomycota</taxon>
        <taxon>Pezizomycotina</taxon>
        <taxon>Sordariomycetes</taxon>
        <taxon>Hypocreomycetidae</taxon>
        <taxon>Glomerellales</taxon>
        <taxon>Plectosphaerellaceae</taxon>
        <taxon>Plectosphaerella</taxon>
    </lineage>
</organism>
<keyword evidence="5" id="KW-1185">Reference proteome</keyword>
<dbReference type="PANTHER" id="PTHR37539">
    <property type="entry name" value="SECRETED PROTEIN-RELATED"/>
    <property type="match status" value="1"/>
</dbReference>
<dbReference type="Proteomes" id="UP000770015">
    <property type="component" value="Unassembled WGS sequence"/>
</dbReference>
<feature type="domain" description="ER-bound oxygenase mpaB/mpaB'/Rubber oxygenase catalytic" evidence="3">
    <location>
        <begin position="147"/>
        <end position="366"/>
    </location>
</feature>
<feature type="transmembrane region" description="Helical" evidence="2">
    <location>
        <begin position="370"/>
        <end position="392"/>
    </location>
</feature>
<feature type="compositionally biased region" description="Pro residues" evidence="1">
    <location>
        <begin position="66"/>
        <end position="83"/>
    </location>
</feature>
<dbReference type="PANTHER" id="PTHR37539:SF1">
    <property type="entry name" value="ER-BOUND OXYGENASE MPAB_MPAB'_RUBBER OXYGENASE CATALYTIC DOMAIN-CONTAINING PROTEIN"/>
    <property type="match status" value="1"/>
</dbReference>
<evidence type="ECO:0000256" key="2">
    <source>
        <dbReference type="SAM" id="Phobius"/>
    </source>
</evidence>
<dbReference type="GO" id="GO:0016491">
    <property type="term" value="F:oxidoreductase activity"/>
    <property type="evidence" value="ECO:0007669"/>
    <property type="project" value="InterPro"/>
</dbReference>
<gene>
    <name evidence="4" type="ORF">F5X68DRAFT_81015</name>
</gene>
<evidence type="ECO:0000313" key="5">
    <source>
        <dbReference type="Proteomes" id="UP000770015"/>
    </source>
</evidence>
<feature type="transmembrane region" description="Helical" evidence="2">
    <location>
        <begin position="464"/>
        <end position="484"/>
    </location>
</feature>
<reference evidence="4" key="1">
    <citation type="journal article" date="2021" name="Nat. Commun.">
        <title>Genetic determinants of endophytism in the Arabidopsis root mycobiome.</title>
        <authorList>
            <person name="Mesny F."/>
            <person name="Miyauchi S."/>
            <person name="Thiergart T."/>
            <person name="Pickel B."/>
            <person name="Atanasova L."/>
            <person name="Karlsson M."/>
            <person name="Huettel B."/>
            <person name="Barry K.W."/>
            <person name="Haridas S."/>
            <person name="Chen C."/>
            <person name="Bauer D."/>
            <person name="Andreopoulos W."/>
            <person name="Pangilinan J."/>
            <person name="LaButti K."/>
            <person name="Riley R."/>
            <person name="Lipzen A."/>
            <person name="Clum A."/>
            <person name="Drula E."/>
            <person name="Henrissat B."/>
            <person name="Kohler A."/>
            <person name="Grigoriev I.V."/>
            <person name="Martin F.M."/>
            <person name="Hacquard S."/>
        </authorList>
    </citation>
    <scope>NUCLEOTIDE SEQUENCE</scope>
    <source>
        <strain evidence="4">MPI-SDFR-AT-0117</strain>
    </source>
</reference>
<dbReference type="AlphaFoldDB" id="A0A9P9A9D6"/>
<proteinExistence type="predicted"/>
<keyword evidence="2" id="KW-1133">Transmembrane helix</keyword>
<evidence type="ECO:0000313" key="4">
    <source>
        <dbReference type="EMBL" id="KAH6688615.1"/>
    </source>
</evidence>
<keyword evidence="2" id="KW-0812">Transmembrane</keyword>
<sequence>MFPELSQVVPEALVPLFQHSGTDWRRIWGFEFKWTSEHLTVDDMRPMMFTYDTLAEDALNRLDEISPPPAAPPRPEADAPPPSADDEKKRPPSRDLVALIKEHAATDEVIGRLWEQANTVPDWVNWEQIERGQRVFLRYSGPAIIALTFQSLVGGMATRRVVETLGRTGGFSVRQSRRRLLETFQHILQSTESLQAIQPGGSGFNSTLRVRLLHTAVRRRIMALAENKEGYYDINEYGIPINDLDSAGTISTFSALLMFIGLPRQGIFLTTQEQDDYLMLWRYIAHVIGAPTEWFKDRKTARLTMESLLVSEVDPTNTSRTLANNVLTSLANQPPVYLSRGFLAAETYWLNGSDLSGALAIERPPLKYRLAVLGNCMFFMALCYSHKLFPFLDDMRIRKARRTLYRTTIQNTARGALGKETNFEFQYVPTLDMIATQMGTVDEADQWDHLQQSGQKYKLRTMTMLAMAATVVGAGGYVGVRGIANLMHHVFLKRG</sequence>
<feature type="region of interest" description="Disordered" evidence="1">
    <location>
        <begin position="63"/>
        <end position="91"/>
    </location>
</feature>
<dbReference type="OrthoDB" id="6361347at2759"/>
<protein>
    <submittedName>
        <fullName evidence="4">Tat pathway signal sequence</fullName>
    </submittedName>
</protein>
<evidence type="ECO:0000259" key="3">
    <source>
        <dbReference type="Pfam" id="PF09995"/>
    </source>
</evidence>
<accession>A0A9P9A9D6</accession>
<evidence type="ECO:0000256" key="1">
    <source>
        <dbReference type="SAM" id="MobiDB-lite"/>
    </source>
</evidence>
<name>A0A9P9A9D6_9PEZI</name>
<comment type="caution">
    <text evidence="4">The sequence shown here is derived from an EMBL/GenBank/DDBJ whole genome shotgun (WGS) entry which is preliminary data.</text>
</comment>
<dbReference type="InterPro" id="IPR018713">
    <property type="entry name" value="MPAB/Lcp_cat_dom"/>
</dbReference>
<keyword evidence="2" id="KW-0472">Membrane</keyword>
<dbReference type="EMBL" id="JAGSXJ010000009">
    <property type="protein sequence ID" value="KAH6688615.1"/>
    <property type="molecule type" value="Genomic_DNA"/>
</dbReference>
<dbReference type="InterPro" id="IPR037473">
    <property type="entry name" value="Lcp-like"/>
</dbReference>
<dbReference type="Pfam" id="PF09995">
    <property type="entry name" value="MPAB_Lcp_cat"/>
    <property type="match status" value="1"/>
</dbReference>